<accession>A0A2I5TBM7</accession>
<dbReference type="GO" id="GO:0005737">
    <property type="term" value="C:cytoplasm"/>
    <property type="evidence" value="ECO:0007669"/>
    <property type="project" value="TreeGrafter"/>
</dbReference>
<dbReference type="GO" id="GO:0044550">
    <property type="term" value="P:secondary metabolite biosynthetic process"/>
    <property type="evidence" value="ECO:0007669"/>
    <property type="project" value="TreeGrafter"/>
</dbReference>
<organism evidence="4 5">
    <name type="scientific">Serratia sp. (strain ATCC 39006)</name>
    <name type="common">Prodigiosinella confusarubida</name>
    <dbReference type="NCBI Taxonomy" id="104623"/>
    <lineage>
        <taxon>Bacteria</taxon>
        <taxon>Pseudomonadati</taxon>
        <taxon>Pseudomonadota</taxon>
        <taxon>Gammaproteobacteria</taxon>
        <taxon>Enterobacterales</taxon>
        <taxon>Pectobacteriaceae</taxon>
        <taxon>Prodigiosinella</taxon>
    </lineage>
</organism>
<dbReference type="OrthoDB" id="5817163at2"/>
<feature type="domain" description="AMP-dependent synthetase/ligase" evidence="1">
    <location>
        <begin position="14"/>
        <end position="353"/>
    </location>
</feature>
<dbReference type="KEGG" id="sera:Ser39006_020655"/>
<name>A0A2I5TBM7_SERS3</name>
<evidence type="ECO:0000313" key="6">
    <source>
        <dbReference type="Proteomes" id="UP000233778"/>
    </source>
</evidence>
<dbReference type="GO" id="GO:0031177">
    <property type="term" value="F:phosphopantetheine binding"/>
    <property type="evidence" value="ECO:0007669"/>
    <property type="project" value="TreeGrafter"/>
</dbReference>
<dbReference type="GO" id="GO:0016874">
    <property type="term" value="F:ligase activity"/>
    <property type="evidence" value="ECO:0007669"/>
    <property type="project" value="UniProtKB-KW"/>
</dbReference>
<dbReference type="EMBL" id="CP025084">
    <property type="protein sequence ID" value="AUH06309.1"/>
    <property type="molecule type" value="Genomic_DNA"/>
</dbReference>
<dbReference type="Pfam" id="PF00501">
    <property type="entry name" value="AMP-binding"/>
    <property type="match status" value="1"/>
</dbReference>
<dbReference type="Gene3D" id="3.30.300.30">
    <property type="match status" value="1"/>
</dbReference>
<keyword evidence="4" id="KW-0436">Ligase</keyword>
<dbReference type="PANTHER" id="PTHR45527">
    <property type="entry name" value="NONRIBOSOMAL PEPTIDE SYNTHETASE"/>
    <property type="match status" value="1"/>
</dbReference>
<feature type="domain" description="AMP-binding enzyme C-terminal" evidence="2">
    <location>
        <begin position="404"/>
        <end position="479"/>
    </location>
</feature>
<dbReference type="Proteomes" id="UP000017700">
    <property type="component" value="Chromosome"/>
</dbReference>
<dbReference type="SMR" id="A0A2I5TBM7"/>
<dbReference type="RefSeq" id="WP_021014647.1">
    <property type="nucleotide sequence ID" value="NZ_CP025084.1"/>
</dbReference>
<reference evidence="4 5" key="1">
    <citation type="journal article" date="2013" name="Genome Announc.">
        <title>Draft genome sequence of Serratia sp. strain ATCC 39006, a model bacterium for analysis of the biosynthesis and regulation of prodigiosin, a carbapenem, and gas vesicles.</title>
        <authorList>
            <person name="Fineran P.C."/>
            <person name="Iglesias Cans M.C."/>
            <person name="Ramsay J.P."/>
            <person name="Wilf N.M."/>
            <person name="Cossyleon D."/>
            <person name="McNeil M.B."/>
            <person name="Williamson N.R."/>
            <person name="Monson R.E."/>
            <person name="Becher S.A."/>
            <person name="Stanton J.A."/>
            <person name="Brugger K."/>
            <person name="Brown S.D."/>
            <person name="Salmond G.P."/>
        </authorList>
    </citation>
    <scope>NUCLEOTIDE SEQUENCE [LARGE SCALE GENOMIC DNA]</scope>
    <source>
        <strain evidence="4">ATCC 39006</strain>
        <strain evidence="5">ATCC 39006 / SC 11482</strain>
    </source>
</reference>
<dbReference type="InterPro" id="IPR042099">
    <property type="entry name" value="ANL_N_sf"/>
</dbReference>
<protein>
    <submittedName>
        <fullName evidence="4">D-alanine--poly(Phosphoribitol) ligase</fullName>
    </submittedName>
</protein>
<dbReference type="Gene3D" id="3.40.50.12780">
    <property type="entry name" value="N-terminal domain of ligase-like"/>
    <property type="match status" value="1"/>
</dbReference>
<evidence type="ECO:0000313" key="4">
    <source>
        <dbReference type="EMBL" id="AUH06309.1"/>
    </source>
</evidence>
<sequence>MTISTPVIIDSLIRHAQRTPEQTALLCGDQHWNYRQLVTRAHVMASALRQAGLSGQAILLNLPKSLDAVAAIYATWLSGNHYIPIDYSQPSSRIERIIAAAAPALIIDTAWLATLDSQPSFDAEQPVGRMVYHNPIAAILYTSGSTGTPKGVQISHEMLGFFIQWAVRDTQLTARDVLSNHASFAFDLSTFDLFASAYVGAATWIIRESEQKDCAALAQGLQRHAVSVWYSVPSILAMLEKSTLLNPTLGQSLRQVIFAGEPYPVTALKRLLPCLPQPCRVSNWYGPTETNVCVAYAIDRARLAMLKQVPIGLPLEGLTAQLEDENGDRHPLTAQLRLSGELLISGPCVTPGYSNVVVPRQAALHPHQCHATGDWVEMTPEGLVFRGRIDDMVKINGYRVELGEIESVLHQHPAIDRAALCVELGDLRQTLIMVISLQTGAVPPGLLELKQFLQQKLPSYMIPNKLVITESLPVNANGKVDRKQLAGVVAV</sequence>
<dbReference type="InterPro" id="IPR020845">
    <property type="entry name" value="AMP-binding_CS"/>
</dbReference>
<dbReference type="Proteomes" id="UP000233778">
    <property type="component" value="Chromosome"/>
</dbReference>
<gene>
    <name evidence="3" type="ORF">CWC46_20660</name>
    <name evidence="4" type="ORF">Ser39006_020655</name>
</gene>
<dbReference type="SUPFAM" id="SSF56801">
    <property type="entry name" value="Acetyl-CoA synthetase-like"/>
    <property type="match status" value="1"/>
</dbReference>
<dbReference type="GO" id="GO:0043041">
    <property type="term" value="P:amino acid activation for nonribosomal peptide biosynthetic process"/>
    <property type="evidence" value="ECO:0007669"/>
    <property type="project" value="TreeGrafter"/>
</dbReference>
<keyword evidence="5" id="KW-1185">Reference proteome</keyword>
<dbReference type="PANTHER" id="PTHR45527:SF1">
    <property type="entry name" value="FATTY ACID SYNTHASE"/>
    <property type="match status" value="1"/>
</dbReference>
<evidence type="ECO:0000313" key="5">
    <source>
        <dbReference type="Proteomes" id="UP000017700"/>
    </source>
</evidence>
<dbReference type="KEGG" id="serq:CWC46_20660"/>
<evidence type="ECO:0000259" key="1">
    <source>
        <dbReference type="Pfam" id="PF00501"/>
    </source>
</evidence>
<proteinExistence type="predicted"/>
<dbReference type="InterPro" id="IPR045851">
    <property type="entry name" value="AMP-bd_C_sf"/>
</dbReference>
<dbReference type="InterPro" id="IPR000873">
    <property type="entry name" value="AMP-dep_synth/lig_dom"/>
</dbReference>
<dbReference type="EMBL" id="CP025085">
    <property type="protein sequence ID" value="AUH01987.1"/>
    <property type="molecule type" value="Genomic_DNA"/>
</dbReference>
<reference evidence="4" key="2">
    <citation type="submission" date="2013-09" db="EMBL/GenBank/DDBJ databases">
        <authorList>
            <person name="Wang G."/>
            <person name="Yang Y."/>
            <person name="Su Y."/>
        </authorList>
    </citation>
    <scope>NUCLEOTIDE SEQUENCE</scope>
    <source>
        <strain evidence="4">ATCC 39006</strain>
    </source>
</reference>
<evidence type="ECO:0000259" key="2">
    <source>
        <dbReference type="Pfam" id="PF13193"/>
    </source>
</evidence>
<dbReference type="InterPro" id="IPR025110">
    <property type="entry name" value="AMP-bd_C"/>
</dbReference>
<dbReference type="PROSITE" id="PS00455">
    <property type="entry name" value="AMP_BINDING"/>
    <property type="match status" value="1"/>
</dbReference>
<dbReference type="Pfam" id="PF13193">
    <property type="entry name" value="AMP-binding_C"/>
    <property type="match status" value="1"/>
</dbReference>
<evidence type="ECO:0000313" key="3">
    <source>
        <dbReference type="EMBL" id="AUH01987.1"/>
    </source>
</evidence>
<reference evidence="4" key="4">
    <citation type="submission" date="2017-11" db="EMBL/GenBank/DDBJ databases">
        <title>Complete genome sequence of Serratia sp. ATCC 39006.</title>
        <authorList>
            <person name="Hampton H.G."/>
            <person name="Jackson S.A."/>
            <person name="Jauregui R."/>
            <person name="Poulter G.T.M."/>
            <person name="Salmond G.P.C."/>
            <person name="Fineran P.C."/>
        </authorList>
    </citation>
    <scope>NUCLEOTIDE SEQUENCE</scope>
    <source>
        <strain evidence="4">ATCC 39006</strain>
    </source>
</reference>
<dbReference type="AlphaFoldDB" id="A0A2I5TBM7"/>
<reference evidence="3 6" key="3">
    <citation type="submission" date="2017-11" db="EMBL/GenBank/DDBJ databases">
        <title>Complete genome sequence of Serratia sp. ATCC 39006 LacA.</title>
        <authorList>
            <person name="Hampton H.G."/>
            <person name="Jackson S.A."/>
            <person name="Jauregui R."/>
            <person name="Poulter G.T.M."/>
            <person name="Salmond G.P.C."/>
            <person name="Fineran P.C."/>
        </authorList>
    </citation>
    <scope>NUCLEOTIDE SEQUENCE [LARGE SCALE GENOMIC DNA]</scope>
    <source>
        <strain evidence="3 6">ATCC 39006</strain>
    </source>
</reference>